<reference evidence="3 4" key="2">
    <citation type="submission" date="2024-05" db="EMBL/GenBank/DDBJ databases">
        <authorList>
            <person name="Chen Y."/>
            <person name="Shah S."/>
            <person name="Dougan E. K."/>
            <person name="Thang M."/>
            <person name="Chan C."/>
        </authorList>
    </citation>
    <scope>NUCLEOTIDE SEQUENCE [LARGE SCALE GENOMIC DNA]</scope>
</reference>
<evidence type="ECO:0000313" key="4">
    <source>
        <dbReference type="Proteomes" id="UP001152797"/>
    </source>
</evidence>
<feature type="compositionally biased region" description="Polar residues" evidence="1">
    <location>
        <begin position="31"/>
        <end position="40"/>
    </location>
</feature>
<reference evidence="2" key="1">
    <citation type="submission" date="2022-10" db="EMBL/GenBank/DDBJ databases">
        <authorList>
            <person name="Chen Y."/>
            <person name="Dougan E. K."/>
            <person name="Chan C."/>
            <person name="Rhodes N."/>
            <person name="Thang M."/>
        </authorList>
    </citation>
    <scope>NUCLEOTIDE SEQUENCE</scope>
</reference>
<evidence type="ECO:0000313" key="3">
    <source>
        <dbReference type="EMBL" id="CAL4762269.1"/>
    </source>
</evidence>
<dbReference type="EMBL" id="CAMXCT010000170">
    <property type="protein sequence ID" value="CAI3974957.1"/>
    <property type="molecule type" value="Genomic_DNA"/>
</dbReference>
<dbReference type="Proteomes" id="UP001152797">
    <property type="component" value="Unassembled WGS sequence"/>
</dbReference>
<evidence type="ECO:0000256" key="1">
    <source>
        <dbReference type="SAM" id="MobiDB-lite"/>
    </source>
</evidence>
<keyword evidence="4" id="KW-1185">Reference proteome</keyword>
<dbReference type="AlphaFoldDB" id="A0A9P1BKC4"/>
<proteinExistence type="predicted"/>
<organism evidence="2">
    <name type="scientific">Cladocopium goreaui</name>
    <dbReference type="NCBI Taxonomy" id="2562237"/>
    <lineage>
        <taxon>Eukaryota</taxon>
        <taxon>Sar</taxon>
        <taxon>Alveolata</taxon>
        <taxon>Dinophyceae</taxon>
        <taxon>Suessiales</taxon>
        <taxon>Symbiodiniaceae</taxon>
        <taxon>Cladocopium</taxon>
    </lineage>
</organism>
<name>A0A9P1BKC4_9DINO</name>
<accession>A0A9P1BKC4</accession>
<protein>
    <submittedName>
        <fullName evidence="2">Uncharacterized protein</fullName>
    </submittedName>
</protein>
<evidence type="ECO:0000313" key="2">
    <source>
        <dbReference type="EMBL" id="CAI3974957.1"/>
    </source>
</evidence>
<dbReference type="EMBL" id="CAMXCT030000170">
    <property type="protein sequence ID" value="CAL4762269.1"/>
    <property type="molecule type" value="Genomic_DNA"/>
</dbReference>
<dbReference type="EMBL" id="CAMXCT020000170">
    <property type="protein sequence ID" value="CAL1128332.1"/>
    <property type="molecule type" value="Genomic_DNA"/>
</dbReference>
<feature type="region of interest" description="Disordered" evidence="1">
    <location>
        <begin position="22"/>
        <end position="45"/>
    </location>
</feature>
<gene>
    <name evidence="2" type="ORF">C1SCF055_LOCUS3319</name>
</gene>
<sequence>MAALKAFTTIWETLQERHMQHRQSLAEGVATESSNGQQSAPAELKNDQCQALGKEAPQPVELKAEESSVMICWVMTVDPIVATESSNGQQSAPAVDAESLYVHKSAHEELKNDQCQALGKEILKNLRLEKAIEVLTEEKKEIMHDSVANVEIYLQQVIEKQMGKLQVLVLVRVHGLRTARALQL</sequence>
<comment type="caution">
    <text evidence="2">The sequence shown here is derived from an EMBL/GenBank/DDBJ whole genome shotgun (WGS) entry which is preliminary data.</text>
</comment>